<dbReference type="Proteomes" id="UP000198534">
    <property type="component" value="Unassembled WGS sequence"/>
</dbReference>
<dbReference type="OrthoDB" id="2935331at2"/>
<reference evidence="1 2" key="1">
    <citation type="submission" date="2016-10" db="EMBL/GenBank/DDBJ databases">
        <authorList>
            <person name="de Groot N.N."/>
        </authorList>
    </citation>
    <scope>NUCLEOTIDE SEQUENCE [LARGE SCALE GENOMIC DNA]</scope>
    <source>
        <strain evidence="1 2">DSM 45610</strain>
    </source>
</reference>
<proteinExistence type="predicted"/>
<sequence>MLKELKKRNEKENDLYITEVVSDKIVINNEYKGLKILDNDLETINIIDVFDDIAIHSVFINNKESKLILNCPDNDSVVYVDLKNDFLNVIKPLNRKIFVDVHSWVDGGFILIDSEGSLFKFNNKSQDISNINSKELPFHLNDLNKYKKTHNNIYKIDQNVLHVMNLAERNLFSINIPDKFDVHDIIVYEDISIIVSEDCILVYKGSEKIDVLKPDSGFIFMRVSFLPYDDKYNKVAVTSSEIKNNYNSYIYTYRIII</sequence>
<protein>
    <submittedName>
        <fullName evidence="1">Uncharacterized protein</fullName>
    </submittedName>
</protein>
<keyword evidence="2" id="KW-1185">Reference proteome</keyword>
<evidence type="ECO:0000313" key="2">
    <source>
        <dbReference type="Proteomes" id="UP000198534"/>
    </source>
</evidence>
<evidence type="ECO:0000313" key="1">
    <source>
        <dbReference type="EMBL" id="SDW78070.1"/>
    </source>
</evidence>
<dbReference type="EMBL" id="FNNQ01000006">
    <property type="protein sequence ID" value="SDW78070.1"/>
    <property type="molecule type" value="Genomic_DNA"/>
</dbReference>
<dbReference type="AlphaFoldDB" id="A0A1H2WBT9"/>
<name>A0A1H2WBT9_9BACL</name>
<dbReference type="RefSeq" id="WP_091738572.1">
    <property type="nucleotide sequence ID" value="NZ_FNNQ01000006.1"/>
</dbReference>
<gene>
    <name evidence="1" type="ORF">SAMN05444487_10680</name>
</gene>
<dbReference type="STRING" id="1048340.SAMN05444487_10680"/>
<organism evidence="1 2">
    <name type="scientific">Marininema mesophilum</name>
    <dbReference type="NCBI Taxonomy" id="1048340"/>
    <lineage>
        <taxon>Bacteria</taxon>
        <taxon>Bacillati</taxon>
        <taxon>Bacillota</taxon>
        <taxon>Bacilli</taxon>
        <taxon>Bacillales</taxon>
        <taxon>Thermoactinomycetaceae</taxon>
        <taxon>Marininema</taxon>
    </lineage>
</organism>
<accession>A0A1H2WBT9</accession>